<dbReference type="AlphaFoldDB" id="A0AAV2H8S5"/>
<evidence type="ECO:0000256" key="1">
    <source>
        <dbReference type="SAM" id="SignalP"/>
    </source>
</evidence>
<protein>
    <submittedName>
        <fullName evidence="2">Uncharacterized protein</fullName>
    </submittedName>
</protein>
<evidence type="ECO:0000313" key="2">
    <source>
        <dbReference type="EMBL" id="CAL1529757.1"/>
    </source>
</evidence>
<comment type="caution">
    <text evidence="2">The sequence shown here is derived from an EMBL/GenBank/DDBJ whole genome shotgun (WGS) entry which is preliminary data.</text>
</comment>
<dbReference type="Proteomes" id="UP001497497">
    <property type="component" value="Unassembled WGS sequence"/>
</dbReference>
<accession>A0AAV2H8S5</accession>
<feature type="chain" id="PRO_5043472200" evidence="1">
    <location>
        <begin position="28"/>
        <end position="122"/>
    </location>
</feature>
<proteinExistence type="predicted"/>
<evidence type="ECO:0000313" key="3">
    <source>
        <dbReference type="Proteomes" id="UP001497497"/>
    </source>
</evidence>
<organism evidence="2 3">
    <name type="scientific">Lymnaea stagnalis</name>
    <name type="common">Great pond snail</name>
    <name type="synonym">Helix stagnalis</name>
    <dbReference type="NCBI Taxonomy" id="6523"/>
    <lineage>
        <taxon>Eukaryota</taxon>
        <taxon>Metazoa</taxon>
        <taxon>Spiralia</taxon>
        <taxon>Lophotrochozoa</taxon>
        <taxon>Mollusca</taxon>
        <taxon>Gastropoda</taxon>
        <taxon>Heterobranchia</taxon>
        <taxon>Euthyneura</taxon>
        <taxon>Panpulmonata</taxon>
        <taxon>Hygrophila</taxon>
        <taxon>Lymnaeoidea</taxon>
        <taxon>Lymnaeidae</taxon>
        <taxon>Lymnaea</taxon>
    </lineage>
</organism>
<keyword evidence="3" id="KW-1185">Reference proteome</keyword>
<gene>
    <name evidence="2" type="ORF">GSLYS_00003912001</name>
</gene>
<reference evidence="2 3" key="1">
    <citation type="submission" date="2024-04" db="EMBL/GenBank/DDBJ databases">
        <authorList>
            <consortium name="Genoscope - CEA"/>
            <person name="William W."/>
        </authorList>
    </citation>
    <scope>NUCLEOTIDE SEQUENCE [LARGE SCALE GENOMIC DNA]</scope>
</reference>
<dbReference type="EMBL" id="CAXITT010000055">
    <property type="protein sequence ID" value="CAL1529757.1"/>
    <property type="molecule type" value="Genomic_DNA"/>
</dbReference>
<feature type="signal peptide" evidence="1">
    <location>
        <begin position="1"/>
        <end position="27"/>
    </location>
</feature>
<name>A0AAV2H8S5_LYMST</name>
<sequence length="122" mass="13880">MFSSDYSRCLKSLFLMTSLLTVVQCHADDDNGGQDNELPAGLGRLIFKQMRFRELPALAANTEPKYGDGVYNHWDEVRADEQIPAVKRESDKELVDRLADLLRTMRDQESSSTLRLPSLRFG</sequence>
<keyword evidence="1" id="KW-0732">Signal</keyword>